<dbReference type="OrthoDB" id="9800207at2"/>
<accession>A0A5K7Z5G4</accession>
<name>A0A5K7Z5G4_9BACT</name>
<sequence length="211" mass="22810">MNDTALEQKTADFTICHECDVLMRLPDGPVSSALRCPRCSSPVKGHGSAEIARPLAAVAAGLIFFWPANFMPILHMSILGIESNHTMIGAVRVMAEGNMVPVALMVLFCSVLAPLLEFSLLGIVLAQVALGRNILLLPNFFRFYSHLDSWAMLEVYMIGLLVSVIKLIGMASVTPGIGLVCFVGMMLASIAVKVTLDRHGVWRKIEAICNG</sequence>
<reference evidence="2 3" key="1">
    <citation type="submission" date="2019-11" db="EMBL/GenBank/DDBJ databases">
        <title>Comparative genomics of hydrocarbon-degrading Desulfosarcina strains.</title>
        <authorList>
            <person name="Watanabe M."/>
            <person name="Kojima H."/>
            <person name="Fukui M."/>
        </authorList>
    </citation>
    <scope>NUCLEOTIDE SEQUENCE [LARGE SCALE GENOMIC DNA]</scope>
    <source>
        <strain evidence="2 3">PP31</strain>
    </source>
</reference>
<dbReference type="InterPro" id="IPR007498">
    <property type="entry name" value="PqiA-like"/>
</dbReference>
<dbReference type="Proteomes" id="UP000427769">
    <property type="component" value="Chromosome"/>
</dbReference>
<proteinExistence type="predicted"/>
<keyword evidence="1" id="KW-1133">Transmembrane helix</keyword>
<gene>
    <name evidence="2" type="ORF">DSCW_25700</name>
</gene>
<feature type="transmembrane region" description="Helical" evidence="1">
    <location>
        <begin position="55"/>
        <end position="81"/>
    </location>
</feature>
<keyword evidence="3" id="KW-1185">Reference proteome</keyword>
<evidence type="ECO:0000313" key="2">
    <source>
        <dbReference type="EMBL" id="BBO75153.1"/>
    </source>
</evidence>
<evidence type="ECO:0000256" key="1">
    <source>
        <dbReference type="SAM" id="Phobius"/>
    </source>
</evidence>
<organism evidence="2 3">
    <name type="scientific">Desulfosarcina widdelii</name>
    <dbReference type="NCBI Taxonomy" id="947919"/>
    <lineage>
        <taxon>Bacteria</taxon>
        <taxon>Pseudomonadati</taxon>
        <taxon>Thermodesulfobacteriota</taxon>
        <taxon>Desulfobacteria</taxon>
        <taxon>Desulfobacterales</taxon>
        <taxon>Desulfosarcinaceae</taxon>
        <taxon>Desulfosarcina</taxon>
    </lineage>
</organism>
<dbReference type="KEGG" id="dwd:DSCW_25700"/>
<feature type="transmembrane region" description="Helical" evidence="1">
    <location>
        <begin position="177"/>
        <end position="196"/>
    </location>
</feature>
<dbReference type="AlphaFoldDB" id="A0A5K7Z5G4"/>
<keyword evidence="1" id="KW-0812">Transmembrane</keyword>
<protein>
    <submittedName>
        <fullName evidence="2">Paraquat-inducible protein A</fullName>
    </submittedName>
</protein>
<evidence type="ECO:0000313" key="3">
    <source>
        <dbReference type="Proteomes" id="UP000427769"/>
    </source>
</evidence>
<feature type="transmembrane region" description="Helical" evidence="1">
    <location>
        <begin position="93"/>
        <end position="113"/>
    </location>
</feature>
<keyword evidence="1" id="KW-0472">Membrane</keyword>
<feature type="transmembrane region" description="Helical" evidence="1">
    <location>
        <begin position="153"/>
        <end position="171"/>
    </location>
</feature>
<dbReference type="EMBL" id="AP021875">
    <property type="protein sequence ID" value="BBO75153.1"/>
    <property type="molecule type" value="Genomic_DNA"/>
</dbReference>
<dbReference type="Pfam" id="PF04403">
    <property type="entry name" value="PqiA"/>
    <property type="match status" value="1"/>
</dbReference>